<feature type="non-terminal residue" evidence="1">
    <location>
        <position position="1"/>
    </location>
</feature>
<name>A0A0C9UXB4_SPHS4</name>
<sequence length="120" mass="13360">IIYMEVETRRCPKCKSVKPITTFPLLKKDASKNIGRTNCEHCAAAGRQHRAAKKMKISEHNKENIAPLLTTLTTTEQLSVCKLDDFLKILEARQNVLEFEARVNISSLGFTSGNVVKTGA</sequence>
<dbReference type="Proteomes" id="UP000054279">
    <property type="component" value="Unassembled WGS sequence"/>
</dbReference>
<evidence type="ECO:0000313" key="2">
    <source>
        <dbReference type="Proteomes" id="UP000054279"/>
    </source>
</evidence>
<evidence type="ECO:0000313" key="1">
    <source>
        <dbReference type="EMBL" id="KIJ39519.1"/>
    </source>
</evidence>
<dbReference type="EMBL" id="KN837151">
    <property type="protein sequence ID" value="KIJ39519.1"/>
    <property type="molecule type" value="Genomic_DNA"/>
</dbReference>
<gene>
    <name evidence="1" type="ORF">M422DRAFT_174975</name>
</gene>
<dbReference type="HOGENOM" id="CLU_2055384_0_0_1"/>
<protein>
    <submittedName>
        <fullName evidence="1">Uncharacterized protein</fullName>
    </submittedName>
</protein>
<dbReference type="AlphaFoldDB" id="A0A0C9UXB4"/>
<accession>A0A0C9UXB4</accession>
<reference evidence="1 2" key="1">
    <citation type="submission" date="2014-06" db="EMBL/GenBank/DDBJ databases">
        <title>Evolutionary Origins and Diversification of the Mycorrhizal Mutualists.</title>
        <authorList>
            <consortium name="DOE Joint Genome Institute"/>
            <consortium name="Mycorrhizal Genomics Consortium"/>
            <person name="Kohler A."/>
            <person name="Kuo A."/>
            <person name="Nagy L.G."/>
            <person name="Floudas D."/>
            <person name="Copeland A."/>
            <person name="Barry K.W."/>
            <person name="Cichocki N."/>
            <person name="Veneault-Fourrey C."/>
            <person name="LaButti K."/>
            <person name="Lindquist E.A."/>
            <person name="Lipzen A."/>
            <person name="Lundell T."/>
            <person name="Morin E."/>
            <person name="Murat C."/>
            <person name="Riley R."/>
            <person name="Ohm R."/>
            <person name="Sun H."/>
            <person name="Tunlid A."/>
            <person name="Henrissat B."/>
            <person name="Grigoriev I.V."/>
            <person name="Hibbett D.S."/>
            <person name="Martin F."/>
        </authorList>
    </citation>
    <scope>NUCLEOTIDE SEQUENCE [LARGE SCALE GENOMIC DNA]</scope>
    <source>
        <strain evidence="1 2">SS14</strain>
    </source>
</reference>
<proteinExistence type="predicted"/>
<keyword evidence="2" id="KW-1185">Reference proteome</keyword>
<organism evidence="1 2">
    <name type="scientific">Sphaerobolus stellatus (strain SS14)</name>
    <dbReference type="NCBI Taxonomy" id="990650"/>
    <lineage>
        <taxon>Eukaryota</taxon>
        <taxon>Fungi</taxon>
        <taxon>Dikarya</taxon>
        <taxon>Basidiomycota</taxon>
        <taxon>Agaricomycotina</taxon>
        <taxon>Agaricomycetes</taxon>
        <taxon>Phallomycetidae</taxon>
        <taxon>Geastrales</taxon>
        <taxon>Sphaerobolaceae</taxon>
        <taxon>Sphaerobolus</taxon>
    </lineage>
</organism>